<dbReference type="Proteomes" id="UP000243459">
    <property type="component" value="Chromosome 3"/>
</dbReference>
<dbReference type="GO" id="GO:0003700">
    <property type="term" value="F:DNA-binding transcription factor activity"/>
    <property type="evidence" value="ECO:0007669"/>
    <property type="project" value="InterPro"/>
</dbReference>
<keyword evidence="5" id="KW-0539">Nucleus</keyword>
<dbReference type="GO" id="GO:0046982">
    <property type="term" value="F:protein heterodimerization activity"/>
    <property type="evidence" value="ECO:0007669"/>
    <property type="project" value="UniProtKB-ARBA"/>
</dbReference>
<name>A0A5P1FD98_ASPOF</name>
<evidence type="ECO:0000256" key="1">
    <source>
        <dbReference type="ARBA" id="ARBA00004123"/>
    </source>
</evidence>
<dbReference type="CDD" id="cd14702">
    <property type="entry name" value="bZIP_plant_GBF1"/>
    <property type="match status" value="1"/>
</dbReference>
<dbReference type="PROSITE" id="PS00036">
    <property type="entry name" value="BZIP_BASIC"/>
    <property type="match status" value="1"/>
</dbReference>
<dbReference type="GO" id="GO:0000976">
    <property type="term" value="F:transcription cis-regulatory region binding"/>
    <property type="evidence" value="ECO:0007669"/>
    <property type="project" value="TreeGrafter"/>
</dbReference>
<comment type="subcellular location">
    <subcellularLocation>
        <location evidence="1">Nucleus</location>
    </subcellularLocation>
</comment>
<evidence type="ECO:0000256" key="3">
    <source>
        <dbReference type="ARBA" id="ARBA00023125"/>
    </source>
</evidence>
<dbReference type="PROSITE" id="PS50217">
    <property type="entry name" value="BZIP"/>
    <property type="match status" value="1"/>
</dbReference>
<evidence type="ECO:0000313" key="8">
    <source>
        <dbReference type="EMBL" id="ONK74571.1"/>
    </source>
</evidence>
<evidence type="ECO:0000256" key="6">
    <source>
        <dbReference type="SAM" id="MobiDB-lite"/>
    </source>
</evidence>
<dbReference type="Gene3D" id="1.20.5.170">
    <property type="match status" value="1"/>
</dbReference>
<evidence type="ECO:0000256" key="5">
    <source>
        <dbReference type="ARBA" id="ARBA00023242"/>
    </source>
</evidence>
<keyword evidence="9" id="KW-1185">Reference proteome</keyword>
<dbReference type="Gramene" id="ONK74571">
    <property type="protein sequence ID" value="ONK74571"/>
    <property type="gene ID" value="A4U43_C03F7860"/>
</dbReference>
<dbReference type="InterPro" id="IPR045314">
    <property type="entry name" value="bZIP_plant_GBF1"/>
</dbReference>
<reference evidence="9" key="1">
    <citation type="journal article" date="2017" name="Nat. Commun.">
        <title>The asparagus genome sheds light on the origin and evolution of a young Y chromosome.</title>
        <authorList>
            <person name="Harkess A."/>
            <person name="Zhou J."/>
            <person name="Xu C."/>
            <person name="Bowers J.E."/>
            <person name="Van der Hulst R."/>
            <person name="Ayyampalayam S."/>
            <person name="Mercati F."/>
            <person name="Riccardi P."/>
            <person name="McKain M.R."/>
            <person name="Kakrana A."/>
            <person name="Tang H."/>
            <person name="Ray J."/>
            <person name="Groenendijk J."/>
            <person name="Arikit S."/>
            <person name="Mathioni S.M."/>
            <person name="Nakano M."/>
            <person name="Shan H."/>
            <person name="Telgmann-Rauber A."/>
            <person name="Kanno A."/>
            <person name="Yue Z."/>
            <person name="Chen H."/>
            <person name="Li W."/>
            <person name="Chen Y."/>
            <person name="Xu X."/>
            <person name="Zhang Y."/>
            <person name="Luo S."/>
            <person name="Chen H."/>
            <person name="Gao J."/>
            <person name="Mao Z."/>
            <person name="Pires J.C."/>
            <person name="Luo M."/>
            <person name="Kudrna D."/>
            <person name="Wing R.A."/>
            <person name="Meyers B.C."/>
            <person name="Yi K."/>
            <person name="Kong H."/>
            <person name="Lavrijsen P."/>
            <person name="Sunseri F."/>
            <person name="Falavigna A."/>
            <person name="Ye Y."/>
            <person name="Leebens-Mack J.H."/>
            <person name="Chen G."/>
        </authorList>
    </citation>
    <scope>NUCLEOTIDE SEQUENCE [LARGE SCALE GENOMIC DNA]</scope>
    <source>
        <strain evidence="9">cv. DH0086</strain>
    </source>
</reference>
<dbReference type="InterPro" id="IPR046347">
    <property type="entry name" value="bZIP_sf"/>
</dbReference>
<proteinExistence type="predicted"/>
<accession>A0A5P1FD98</accession>
<dbReference type="SUPFAM" id="SSF57959">
    <property type="entry name" value="Leucine zipper domain"/>
    <property type="match status" value="1"/>
</dbReference>
<evidence type="ECO:0000313" key="9">
    <source>
        <dbReference type="Proteomes" id="UP000243459"/>
    </source>
</evidence>
<dbReference type="Pfam" id="PF00170">
    <property type="entry name" value="bZIP_1"/>
    <property type="match status" value="1"/>
</dbReference>
<dbReference type="InterPro" id="IPR004827">
    <property type="entry name" value="bZIP"/>
</dbReference>
<dbReference type="PANTHER" id="PTHR45764">
    <property type="entry name" value="BZIP TRANSCRIPTION FACTOR 44"/>
    <property type="match status" value="1"/>
</dbReference>
<dbReference type="GO" id="GO:0005634">
    <property type="term" value="C:nucleus"/>
    <property type="evidence" value="ECO:0007669"/>
    <property type="project" value="UniProtKB-SubCell"/>
</dbReference>
<dbReference type="OMA" id="TSNERIP"/>
<evidence type="ECO:0000259" key="7">
    <source>
        <dbReference type="PROSITE" id="PS50217"/>
    </source>
</evidence>
<dbReference type="AlphaFoldDB" id="A0A5P1FD98"/>
<keyword evidence="2" id="KW-0805">Transcription regulation</keyword>
<organism evidence="8 9">
    <name type="scientific">Asparagus officinalis</name>
    <name type="common">Garden asparagus</name>
    <dbReference type="NCBI Taxonomy" id="4686"/>
    <lineage>
        <taxon>Eukaryota</taxon>
        <taxon>Viridiplantae</taxon>
        <taxon>Streptophyta</taxon>
        <taxon>Embryophyta</taxon>
        <taxon>Tracheophyta</taxon>
        <taxon>Spermatophyta</taxon>
        <taxon>Magnoliopsida</taxon>
        <taxon>Liliopsida</taxon>
        <taxon>Asparagales</taxon>
        <taxon>Asparagaceae</taxon>
        <taxon>Asparagoideae</taxon>
        <taxon>Asparagus</taxon>
    </lineage>
</organism>
<dbReference type="GO" id="GO:0045893">
    <property type="term" value="P:positive regulation of DNA-templated transcription"/>
    <property type="evidence" value="ECO:0007669"/>
    <property type="project" value="TreeGrafter"/>
</dbReference>
<keyword evidence="4" id="KW-0804">Transcription</keyword>
<keyword evidence="3" id="KW-0238">DNA-binding</keyword>
<dbReference type="FunFam" id="1.20.5.170:FF:000020">
    <property type="entry name" value="BZIP transcription factor"/>
    <property type="match status" value="1"/>
</dbReference>
<sequence>MLPLEFGSHSSNPKPTSQPDPPLTLAEQRRLRRMISNRESARRSRMRKQRHLLDLRCHVSRLKMLNSELANRVGLVSHHNMLVRFDNDRLQYESNVLRDRLSEIRRILMFQQLSFPATVGVCGGFGSGNEHALASLIA</sequence>
<feature type="region of interest" description="Disordered" evidence="6">
    <location>
        <begin position="1"/>
        <end position="23"/>
    </location>
</feature>
<dbReference type="EMBL" id="CM007383">
    <property type="protein sequence ID" value="ONK74571.1"/>
    <property type="molecule type" value="Genomic_DNA"/>
</dbReference>
<evidence type="ECO:0000256" key="2">
    <source>
        <dbReference type="ARBA" id="ARBA00023015"/>
    </source>
</evidence>
<gene>
    <name evidence="8" type="ORF">A4U43_C03F7860</name>
</gene>
<evidence type="ECO:0000256" key="4">
    <source>
        <dbReference type="ARBA" id="ARBA00023163"/>
    </source>
</evidence>
<dbReference type="SMART" id="SM00338">
    <property type="entry name" value="BRLZ"/>
    <property type="match status" value="1"/>
</dbReference>
<dbReference type="PANTHER" id="PTHR45764:SF21">
    <property type="entry name" value="OS03G0770000 PROTEIN"/>
    <property type="match status" value="1"/>
</dbReference>
<feature type="domain" description="BZIP" evidence="7">
    <location>
        <begin position="27"/>
        <end position="73"/>
    </location>
</feature>
<protein>
    <recommendedName>
        <fullName evidence="7">BZIP domain-containing protein</fullName>
    </recommendedName>
</protein>